<dbReference type="Pfam" id="PF20068">
    <property type="entry name" value="Amphi-Trp"/>
    <property type="match status" value="1"/>
</dbReference>
<reference evidence="2" key="1">
    <citation type="submission" date="2022-09" db="EMBL/GenBank/DDBJ databases">
        <title>Haloadaptaus new haloarchaeum isolated from saline soil.</title>
        <authorList>
            <person name="Duran-Viseras A."/>
            <person name="Sanchez-Porro C."/>
            <person name="Ventosa A."/>
        </authorList>
    </citation>
    <scope>NUCLEOTIDE SEQUENCE</scope>
    <source>
        <strain evidence="2">F3-133</strain>
    </source>
</reference>
<comment type="caution">
    <text evidence="2">The sequence shown here is derived from an EMBL/GenBank/DDBJ whole genome shotgun (WGS) entry which is preliminary data.</text>
</comment>
<dbReference type="Proteomes" id="UP001149411">
    <property type="component" value="Unassembled WGS sequence"/>
</dbReference>
<gene>
    <name evidence="2" type="ORF">EGH25_02265</name>
</gene>
<proteinExistence type="predicted"/>
<dbReference type="EMBL" id="RKLV01000002">
    <property type="protein sequence ID" value="MCX2818176.1"/>
    <property type="molecule type" value="Genomic_DNA"/>
</dbReference>
<protein>
    <submittedName>
        <fullName evidence="2">Amphi-Trp domain-containing protein</fullName>
    </submittedName>
</protein>
<evidence type="ECO:0000313" key="2">
    <source>
        <dbReference type="EMBL" id="MCX2818176.1"/>
    </source>
</evidence>
<dbReference type="AlphaFoldDB" id="A0A9Q4C4H7"/>
<keyword evidence="3" id="KW-1185">Reference proteome</keyword>
<evidence type="ECO:0000259" key="1">
    <source>
        <dbReference type="Pfam" id="PF20068"/>
    </source>
</evidence>
<evidence type="ECO:0000313" key="3">
    <source>
        <dbReference type="Proteomes" id="UP001149411"/>
    </source>
</evidence>
<dbReference type="NCBIfam" id="TIGR04354">
    <property type="entry name" value="amphi-Trp"/>
    <property type="match status" value="1"/>
</dbReference>
<name>A0A9Q4C4H7_9EURY</name>
<accession>A0A9Q4C4H7</accession>
<sequence>MEEVLFETETVHDRGEIADYLEQVADNLRHGTVTLVSGGDEITVEPPEKATFEVKVERETNGDEEMSVEFEVEWDVDGGDDQPLSVE</sequence>
<feature type="domain" description="Amphi-Trp" evidence="1">
    <location>
        <begin position="2"/>
        <end position="82"/>
    </location>
</feature>
<dbReference type="InterPro" id="IPR027598">
    <property type="entry name" value="Amphi-Trp_dom"/>
</dbReference>
<organism evidence="2 3">
    <name type="scientific">Halorutilus salinus</name>
    <dbReference type="NCBI Taxonomy" id="2487751"/>
    <lineage>
        <taxon>Archaea</taxon>
        <taxon>Methanobacteriati</taxon>
        <taxon>Methanobacteriota</taxon>
        <taxon>Stenosarchaea group</taxon>
        <taxon>Halobacteria</taxon>
        <taxon>Halorutilales</taxon>
        <taxon>Halorutilaceae</taxon>
        <taxon>Halorutilus</taxon>
    </lineage>
</organism>
<dbReference type="RefSeq" id="WP_266085874.1">
    <property type="nucleotide sequence ID" value="NZ_RKLV01000002.1"/>
</dbReference>